<comment type="similarity">
    <text evidence="2">Belongs to the ustYa family.</text>
</comment>
<evidence type="ECO:0008006" key="6">
    <source>
        <dbReference type="Google" id="ProtNLM"/>
    </source>
</evidence>
<keyword evidence="3" id="KW-1133">Transmembrane helix</keyword>
<name>A0ABR0SVV1_9HYPO</name>
<dbReference type="PANTHER" id="PTHR33365">
    <property type="entry name" value="YALI0B05434P"/>
    <property type="match status" value="1"/>
</dbReference>
<dbReference type="Proteomes" id="UP001338125">
    <property type="component" value="Unassembled WGS sequence"/>
</dbReference>
<accession>A0ABR0SVV1</accession>
<comment type="pathway">
    <text evidence="1">Mycotoxin biosynthesis.</text>
</comment>
<gene>
    <name evidence="4" type="ORF">PT974_03080</name>
</gene>
<reference evidence="4 5" key="1">
    <citation type="submission" date="2024-01" db="EMBL/GenBank/DDBJ databases">
        <title>Complete genome of Cladobotryum mycophilum ATHUM6906.</title>
        <authorList>
            <person name="Christinaki A.C."/>
            <person name="Myridakis A.I."/>
            <person name="Kouvelis V.N."/>
        </authorList>
    </citation>
    <scope>NUCLEOTIDE SEQUENCE [LARGE SCALE GENOMIC DNA]</scope>
    <source>
        <strain evidence="4 5">ATHUM6906</strain>
    </source>
</reference>
<evidence type="ECO:0000313" key="5">
    <source>
        <dbReference type="Proteomes" id="UP001338125"/>
    </source>
</evidence>
<comment type="caution">
    <text evidence="4">The sequence shown here is derived from an EMBL/GenBank/DDBJ whole genome shotgun (WGS) entry which is preliminary data.</text>
</comment>
<evidence type="ECO:0000256" key="2">
    <source>
        <dbReference type="ARBA" id="ARBA00035112"/>
    </source>
</evidence>
<evidence type="ECO:0000256" key="3">
    <source>
        <dbReference type="SAM" id="Phobius"/>
    </source>
</evidence>
<sequence>MWPFSSLYNALSRNAEHEEEDGLLDSRPQAGFKDSSPLVWFRIFAAASLALNLALVGIVFLQTELAQLFPTGYFIAAPAQDAIEYEVKRFHRGFGDEKTLYQGDPSPDLDKAWKELYDEVSISKLSKAQAELLPNKTYPFVEDDGYYIAELAVFHQLHCVNAIRIALAKDYYKNVFEAFEFDDIEGSYGRRHISHCLDTLREAIMCASDISVINWQWNSEANKALGHGDVVHSCRSFDRIREWAVDKMAVVDFNDEVQITDDPVVNGS</sequence>
<dbReference type="Pfam" id="PF11807">
    <property type="entry name" value="UstYa"/>
    <property type="match status" value="1"/>
</dbReference>
<dbReference type="PANTHER" id="PTHR33365:SF4">
    <property type="entry name" value="CYCLOCHLOROTINE BIOSYNTHESIS PROTEIN O"/>
    <property type="match status" value="1"/>
</dbReference>
<keyword evidence="3" id="KW-0472">Membrane</keyword>
<dbReference type="InterPro" id="IPR021765">
    <property type="entry name" value="UstYa-like"/>
</dbReference>
<evidence type="ECO:0000313" key="4">
    <source>
        <dbReference type="EMBL" id="KAK5996325.1"/>
    </source>
</evidence>
<feature type="transmembrane region" description="Helical" evidence="3">
    <location>
        <begin position="39"/>
        <end position="61"/>
    </location>
</feature>
<keyword evidence="5" id="KW-1185">Reference proteome</keyword>
<dbReference type="EMBL" id="JAVFKD010000003">
    <property type="protein sequence ID" value="KAK5996325.1"/>
    <property type="molecule type" value="Genomic_DNA"/>
</dbReference>
<proteinExistence type="inferred from homology"/>
<keyword evidence="3" id="KW-0812">Transmembrane</keyword>
<organism evidence="4 5">
    <name type="scientific">Cladobotryum mycophilum</name>
    <dbReference type="NCBI Taxonomy" id="491253"/>
    <lineage>
        <taxon>Eukaryota</taxon>
        <taxon>Fungi</taxon>
        <taxon>Dikarya</taxon>
        <taxon>Ascomycota</taxon>
        <taxon>Pezizomycotina</taxon>
        <taxon>Sordariomycetes</taxon>
        <taxon>Hypocreomycetidae</taxon>
        <taxon>Hypocreales</taxon>
        <taxon>Hypocreaceae</taxon>
        <taxon>Cladobotryum</taxon>
    </lineage>
</organism>
<protein>
    <recommendedName>
        <fullName evidence="6">Tat pathway signal sequence</fullName>
    </recommendedName>
</protein>
<evidence type="ECO:0000256" key="1">
    <source>
        <dbReference type="ARBA" id="ARBA00004685"/>
    </source>
</evidence>